<proteinExistence type="predicted"/>
<dbReference type="AlphaFoldDB" id="A0A2N6MMT2"/>
<evidence type="ECO:0008006" key="3">
    <source>
        <dbReference type="Google" id="ProtNLM"/>
    </source>
</evidence>
<organism evidence="1 2">
    <name type="scientific">Fischerella thermalis CCMEE 5330</name>
    <dbReference type="NCBI Taxonomy" id="2019670"/>
    <lineage>
        <taxon>Bacteria</taxon>
        <taxon>Bacillati</taxon>
        <taxon>Cyanobacteriota</taxon>
        <taxon>Cyanophyceae</taxon>
        <taxon>Nostocales</taxon>
        <taxon>Hapalosiphonaceae</taxon>
        <taxon>Fischerella</taxon>
    </lineage>
</organism>
<dbReference type="Proteomes" id="UP000234966">
    <property type="component" value="Unassembled WGS sequence"/>
</dbReference>
<protein>
    <recommendedName>
        <fullName evidence="3">DUF3800 domain-containing protein</fullName>
    </recommendedName>
</protein>
<evidence type="ECO:0000313" key="1">
    <source>
        <dbReference type="EMBL" id="PMB48038.1"/>
    </source>
</evidence>
<dbReference type="EMBL" id="NMQI01000045">
    <property type="protein sequence ID" value="PMB48038.1"/>
    <property type="molecule type" value="Genomic_DNA"/>
</dbReference>
<evidence type="ECO:0000313" key="2">
    <source>
        <dbReference type="Proteomes" id="UP000234966"/>
    </source>
</evidence>
<accession>A0A2N6MMT2</accession>
<dbReference type="Pfam" id="PF12686">
    <property type="entry name" value="DUF3800"/>
    <property type="match status" value="1"/>
</dbReference>
<name>A0A2N6MMT2_9CYAN</name>
<dbReference type="InterPro" id="IPR024524">
    <property type="entry name" value="DUF3800"/>
</dbReference>
<reference evidence="1 2" key="1">
    <citation type="submission" date="2017-07" db="EMBL/GenBank/DDBJ databases">
        <title>Genomes of Fischerella (Mastigocladus) sp. strains.</title>
        <authorList>
            <person name="Miller S.R."/>
        </authorList>
    </citation>
    <scope>NUCLEOTIDE SEQUENCE [LARGE SCALE GENOMIC DNA]</scope>
    <source>
        <strain evidence="1 2">CCMEE 5330</strain>
    </source>
</reference>
<gene>
    <name evidence="1" type="ORF">CEN41_02410</name>
</gene>
<comment type="caution">
    <text evidence="1">The sequence shown here is derived from an EMBL/GenBank/DDBJ whole genome shotgun (WGS) entry which is preliminary data.</text>
</comment>
<sequence length="269" mass="30630">MKQNTQKEFAFYIDESGSPKPVPNDSALFFAMGGVLIERSNESIIKKYVADFKSRWNIAQEIPLHANEIRSRKKGFAWLGRLSEKEQANFMEDLTDTIVKCPIIIHACVVSRTGYLNRYLQLYGANTWEMMKSAFSIVVERAAKYAELKNGTLMVYFESAGKKEDNLLKQYFNELRSQGHPFDNARANKYSPLSNEDLSVLLRGIDSKQKGNCIMQLADLCLYPVVRGKQQPDNQAFVALKDANLLVDCNLEPNQLNNLGIKYYCLDNT</sequence>